<name>A0ABY2RYV4_9PSEU</name>
<dbReference type="Proteomes" id="UP000309992">
    <property type="component" value="Unassembled WGS sequence"/>
</dbReference>
<organism evidence="8 9">
    <name type="scientific">Prauserella endophytica</name>
    <dbReference type="NCBI Taxonomy" id="1592324"/>
    <lineage>
        <taxon>Bacteria</taxon>
        <taxon>Bacillati</taxon>
        <taxon>Actinomycetota</taxon>
        <taxon>Actinomycetes</taxon>
        <taxon>Pseudonocardiales</taxon>
        <taxon>Pseudonocardiaceae</taxon>
        <taxon>Prauserella</taxon>
        <taxon>Prauserella coralliicola group</taxon>
    </lineage>
</organism>
<dbReference type="PIRSF" id="PIRSF000538">
    <property type="entry name" value="GlpK"/>
    <property type="match status" value="1"/>
</dbReference>
<dbReference type="GO" id="GO:0016301">
    <property type="term" value="F:kinase activity"/>
    <property type="evidence" value="ECO:0007669"/>
    <property type="project" value="UniProtKB-KW"/>
</dbReference>
<feature type="domain" description="Carbohydrate kinase FGGY C-terminal" evidence="7">
    <location>
        <begin position="256"/>
        <end position="428"/>
    </location>
</feature>
<evidence type="ECO:0000259" key="7">
    <source>
        <dbReference type="Pfam" id="PF02782"/>
    </source>
</evidence>
<feature type="domain" description="Carbohydrate kinase FGGY N-terminal" evidence="6">
    <location>
        <begin position="8"/>
        <end position="244"/>
    </location>
</feature>
<evidence type="ECO:0000256" key="3">
    <source>
        <dbReference type="ARBA" id="ARBA00022679"/>
    </source>
</evidence>
<feature type="compositionally biased region" description="Basic and acidic residues" evidence="5">
    <location>
        <begin position="40"/>
        <end position="49"/>
    </location>
</feature>
<dbReference type="CDD" id="cd07783">
    <property type="entry name" value="ASKHA_NBD_FGGY_SePSK_AtXK1-like"/>
    <property type="match status" value="1"/>
</dbReference>
<dbReference type="InterPro" id="IPR018484">
    <property type="entry name" value="FGGY_N"/>
</dbReference>
<keyword evidence="4 8" id="KW-0418">Kinase</keyword>
<keyword evidence="9" id="KW-1185">Reference proteome</keyword>
<dbReference type="PANTHER" id="PTHR43095:SF5">
    <property type="entry name" value="XYLULOSE KINASE"/>
    <property type="match status" value="1"/>
</dbReference>
<evidence type="ECO:0000256" key="2">
    <source>
        <dbReference type="ARBA" id="ARBA00022629"/>
    </source>
</evidence>
<reference evidence="8 9" key="1">
    <citation type="journal article" date="2015" name="Antonie Van Leeuwenhoek">
        <title>Prauserella endophytica sp. nov., an endophytic actinobacterium isolated from Tamarix taklamakanensis.</title>
        <authorList>
            <person name="Liu J.M."/>
            <person name="Habden X."/>
            <person name="Guo L."/>
            <person name="Tuo L."/>
            <person name="Jiang Z.K."/>
            <person name="Liu S.W."/>
            <person name="Liu X.F."/>
            <person name="Chen L."/>
            <person name="Li R.F."/>
            <person name="Zhang Y.Q."/>
            <person name="Sun C.H."/>
        </authorList>
    </citation>
    <scope>NUCLEOTIDE SEQUENCE [LARGE SCALE GENOMIC DNA]</scope>
    <source>
        <strain evidence="8 9">CGMCC 4.7182</strain>
    </source>
</reference>
<evidence type="ECO:0000256" key="1">
    <source>
        <dbReference type="ARBA" id="ARBA00009156"/>
    </source>
</evidence>
<dbReference type="InterPro" id="IPR050406">
    <property type="entry name" value="FGGY_Carb_Kinase"/>
</dbReference>
<dbReference type="Pfam" id="PF02782">
    <property type="entry name" value="FGGY_C"/>
    <property type="match status" value="1"/>
</dbReference>
<keyword evidence="2" id="KW-0119">Carbohydrate metabolism</keyword>
<keyword evidence="2" id="KW-0859">Xylose metabolism</keyword>
<proteinExistence type="inferred from homology"/>
<evidence type="ECO:0000256" key="5">
    <source>
        <dbReference type="SAM" id="MobiDB-lite"/>
    </source>
</evidence>
<dbReference type="InterPro" id="IPR000577">
    <property type="entry name" value="Carb_kinase_FGGY"/>
</dbReference>
<sequence>MTQTFEPVWLGIDVGTQSVRCLAADRTGTPVSTGSHPLRGTRDDDRHEQDPHAWWSALAAASRETMAGVRGRLVRGVALCATSGTILLADRDGEPVSPGLMYDDARAGAEAQRVVDAGTALWQRLGYRPQASWALPKLLWLLAGTPRRDVRLLHQADYLTGRLVGRPTAVDSSHALKAGYDLDAERWPAGMFDELGIPPAVLPEVVRPGTPLGGIGREAAGETGIPDGTPVIAGMTDGCAALLGSGTFEAGSWNSVLGTTLVLKGVTPQRIHDPLGVVYSHRAPDGNWLPGGASSVGAGVLAAEFGGADLGELTAKAAARPHTTVSAYPLVSRGERFPFVASDAERITVGEPRDDIDTYAALLRGVAFAERLCFDYLDLLGAPADGPLSLTGGGARNRYWCQLRADTLGRPVTVPEDADPAAGMALLARAEGNPLADVAGDPPREVLDPDPAQAEVLTDGYLRLVAALHERGWLPAELTRHARERSTR</sequence>
<dbReference type="Gene3D" id="3.30.420.40">
    <property type="match status" value="2"/>
</dbReference>
<dbReference type="EMBL" id="SWMS01000017">
    <property type="protein sequence ID" value="TKG65799.1"/>
    <property type="molecule type" value="Genomic_DNA"/>
</dbReference>
<evidence type="ECO:0000313" key="9">
    <source>
        <dbReference type="Proteomes" id="UP000309992"/>
    </source>
</evidence>
<keyword evidence="3" id="KW-0808">Transferase</keyword>
<dbReference type="SUPFAM" id="SSF53067">
    <property type="entry name" value="Actin-like ATPase domain"/>
    <property type="match status" value="2"/>
</dbReference>
<accession>A0ABY2RYV4</accession>
<gene>
    <name evidence="8" type="ORF">FCN18_26725</name>
</gene>
<dbReference type="PANTHER" id="PTHR43095">
    <property type="entry name" value="SUGAR KINASE"/>
    <property type="match status" value="1"/>
</dbReference>
<feature type="region of interest" description="Disordered" evidence="5">
    <location>
        <begin position="27"/>
        <end position="49"/>
    </location>
</feature>
<protein>
    <submittedName>
        <fullName evidence="8">Carbohydrate kinase</fullName>
    </submittedName>
</protein>
<comment type="caution">
    <text evidence="8">The sequence shown here is derived from an EMBL/GenBank/DDBJ whole genome shotgun (WGS) entry which is preliminary data.</text>
</comment>
<dbReference type="InterPro" id="IPR018485">
    <property type="entry name" value="FGGY_C"/>
</dbReference>
<evidence type="ECO:0000313" key="8">
    <source>
        <dbReference type="EMBL" id="TKG65799.1"/>
    </source>
</evidence>
<evidence type="ECO:0000256" key="4">
    <source>
        <dbReference type="ARBA" id="ARBA00022777"/>
    </source>
</evidence>
<evidence type="ECO:0000259" key="6">
    <source>
        <dbReference type="Pfam" id="PF00370"/>
    </source>
</evidence>
<comment type="similarity">
    <text evidence="1">Belongs to the FGGY kinase family.</text>
</comment>
<dbReference type="InterPro" id="IPR043129">
    <property type="entry name" value="ATPase_NBD"/>
</dbReference>
<dbReference type="RefSeq" id="WP_137096403.1">
    <property type="nucleotide sequence ID" value="NZ_SWMS01000017.1"/>
</dbReference>
<dbReference type="Pfam" id="PF00370">
    <property type="entry name" value="FGGY_N"/>
    <property type="match status" value="1"/>
</dbReference>